<sequence>MRSDSASPFSALSFLLVLLVYGCAVAFGQQWRRQTPSSTTFNYPQPPLPTVSAVRDSSSWTLSPDFEITNVPTTREFTFDISAVAAAPDGYPRQIYSVNGMFPGPLIEANEGDEIVVHVTNHLDIGMTIHWHGMFQNGTQFMDGVPGISQCPIAPGKTFTYRFRVQNQYGSYWWHSHFGNTLADGLVGGLIVHSVRDPLVRGRDFDEETIVMVQDWMDVQSETIVAGLHSDKGYRGTLAPPQGDAILLNGLGRTNCSNLDIQDLSLPCTAPALPEIRVTAGKRVRLRILNVGSFGMFRISIDEHAFEVVEVDDTAVWGPSGIHEIQVSTAQRTSIVIDTDRGQPAMLVTSILDDEEEGSTGGLIAACVGSAGLPQTALAVLRYVDENGECTTTSLPDSQPWDDLQGPAAKCQDIDQEYELTPREVQNAPTEIFQTHSMSSSLGRFVGKDGHKIGTFGFNNITYQAQIGNPLLHQLQQGKTIDDAYIAHAEFDRLGGGDLIVNNLDLGISHPFHFHGKPFHIAARGEGNITVEEWEAIRDTRAKTDNPLRRDVIQIPGGHWAVLRMYTNLPGVWPLHCHIGWHLSEGKLAAIVFQPEAIRSIDQPEEWLELCRDYDHDELGPAKRAVSPFEADLSEARARGDQGKSRRGWLMRRGPRDD</sequence>
<evidence type="ECO:0000256" key="4">
    <source>
        <dbReference type="ARBA" id="ARBA00023008"/>
    </source>
</evidence>
<keyword evidence="6" id="KW-0325">Glycoprotein</keyword>
<name>A0AAD9CZF3_PAPLA</name>
<gene>
    <name evidence="12" type="ORF">DB88DRAFT_530686</name>
</gene>
<dbReference type="CDD" id="cd13857">
    <property type="entry name" value="CuRO_1_Diphenol_Ox"/>
    <property type="match status" value="1"/>
</dbReference>
<feature type="compositionally biased region" description="Basic and acidic residues" evidence="7">
    <location>
        <begin position="634"/>
        <end position="644"/>
    </location>
</feature>
<reference evidence="12" key="1">
    <citation type="submission" date="2023-02" db="EMBL/GenBank/DDBJ databases">
        <title>Identification and recombinant expression of a fungal hydrolase from Papiliotrema laurentii that hydrolyzes apple cutin and clears colloidal polyester polyurethane.</title>
        <authorList>
            <consortium name="DOE Joint Genome Institute"/>
            <person name="Roman V.A."/>
            <person name="Bojanowski C."/>
            <person name="Crable B.R."/>
            <person name="Wagner D.N."/>
            <person name="Hung C.S."/>
            <person name="Nadeau L.J."/>
            <person name="Schratz L."/>
            <person name="Haridas S."/>
            <person name="Pangilinan J."/>
            <person name="Lipzen A."/>
            <person name="Na H."/>
            <person name="Yan M."/>
            <person name="Ng V."/>
            <person name="Grigoriev I.V."/>
            <person name="Spatafora J.W."/>
            <person name="Barlow D."/>
            <person name="Biffinger J."/>
            <person name="Kelley-Loughnane N."/>
            <person name="Varaljay V.A."/>
            <person name="Crookes-Goodson W.J."/>
        </authorList>
    </citation>
    <scope>NUCLEOTIDE SEQUENCE</scope>
    <source>
        <strain evidence="12">5307AH</strain>
    </source>
</reference>
<keyword evidence="4" id="KW-0186">Copper</keyword>
<comment type="similarity">
    <text evidence="1">Belongs to the multicopper oxidase family.</text>
</comment>
<evidence type="ECO:0000259" key="10">
    <source>
        <dbReference type="Pfam" id="PF07731"/>
    </source>
</evidence>
<dbReference type="InterPro" id="IPR011706">
    <property type="entry name" value="Cu-oxidase_C"/>
</dbReference>
<protein>
    <submittedName>
        <fullName evidence="12">Multi-copper oxidase laccase-like protein</fullName>
    </submittedName>
</protein>
<evidence type="ECO:0000256" key="8">
    <source>
        <dbReference type="SAM" id="SignalP"/>
    </source>
</evidence>
<evidence type="ECO:0000259" key="11">
    <source>
        <dbReference type="Pfam" id="PF07732"/>
    </source>
</evidence>
<dbReference type="InterPro" id="IPR008972">
    <property type="entry name" value="Cupredoxin"/>
</dbReference>
<keyword evidence="5" id="KW-1015">Disulfide bond</keyword>
<evidence type="ECO:0000256" key="5">
    <source>
        <dbReference type="ARBA" id="ARBA00023157"/>
    </source>
</evidence>
<dbReference type="GO" id="GO:0016491">
    <property type="term" value="F:oxidoreductase activity"/>
    <property type="evidence" value="ECO:0007669"/>
    <property type="project" value="UniProtKB-KW"/>
</dbReference>
<dbReference type="InterPro" id="IPR011707">
    <property type="entry name" value="Cu-oxidase-like_N"/>
</dbReference>
<dbReference type="PROSITE" id="PS51257">
    <property type="entry name" value="PROKAR_LIPOPROTEIN"/>
    <property type="match status" value="1"/>
</dbReference>
<evidence type="ECO:0000256" key="6">
    <source>
        <dbReference type="ARBA" id="ARBA00023180"/>
    </source>
</evidence>
<feature type="region of interest" description="Disordered" evidence="7">
    <location>
        <begin position="633"/>
        <end position="658"/>
    </location>
</feature>
<evidence type="ECO:0000256" key="7">
    <source>
        <dbReference type="SAM" id="MobiDB-lite"/>
    </source>
</evidence>
<dbReference type="InterPro" id="IPR033138">
    <property type="entry name" value="Cu_oxidase_CS"/>
</dbReference>
<dbReference type="AlphaFoldDB" id="A0AAD9CZF3"/>
<dbReference type="Pfam" id="PF07732">
    <property type="entry name" value="Cu-oxidase_3"/>
    <property type="match status" value="1"/>
</dbReference>
<dbReference type="GO" id="GO:0005507">
    <property type="term" value="F:copper ion binding"/>
    <property type="evidence" value="ECO:0007669"/>
    <property type="project" value="InterPro"/>
</dbReference>
<proteinExistence type="inferred from homology"/>
<dbReference type="PANTHER" id="PTHR11709">
    <property type="entry name" value="MULTI-COPPER OXIDASE"/>
    <property type="match status" value="1"/>
</dbReference>
<evidence type="ECO:0000256" key="1">
    <source>
        <dbReference type="ARBA" id="ARBA00010609"/>
    </source>
</evidence>
<keyword evidence="13" id="KW-1185">Reference proteome</keyword>
<dbReference type="Pfam" id="PF07731">
    <property type="entry name" value="Cu-oxidase_2"/>
    <property type="match status" value="1"/>
</dbReference>
<dbReference type="Proteomes" id="UP001182556">
    <property type="component" value="Unassembled WGS sequence"/>
</dbReference>
<organism evidence="12 13">
    <name type="scientific">Papiliotrema laurentii</name>
    <name type="common">Cryptococcus laurentii</name>
    <dbReference type="NCBI Taxonomy" id="5418"/>
    <lineage>
        <taxon>Eukaryota</taxon>
        <taxon>Fungi</taxon>
        <taxon>Dikarya</taxon>
        <taxon>Basidiomycota</taxon>
        <taxon>Agaricomycotina</taxon>
        <taxon>Tremellomycetes</taxon>
        <taxon>Tremellales</taxon>
        <taxon>Rhynchogastremaceae</taxon>
        <taxon>Papiliotrema</taxon>
    </lineage>
</organism>
<keyword evidence="2" id="KW-0479">Metal-binding</keyword>
<feature type="domain" description="Plastocyanin-like" evidence="9">
    <location>
        <begin position="207"/>
        <end position="341"/>
    </location>
</feature>
<evidence type="ECO:0000256" key="2">
    <source>
        <dbReference type="ARBA" id="ARBA00022723"/>
    </source>
</evidence>
<feature type="domain" description="Plastocyanin-like" evidence="10">
    <location>
        <begin position="499"/>
        <end position="592"/>
    </location>
</feature>
<evidence type="ECO:0000256" key="3">
    <source>
        <dbReference type="ARBA" id="ARBA00023002"/>
    </source>
</evidence>
<evidence type="ECO:0000313" key="12">
    <source>
        <dbReference type="EMBL" id="KAK1923265.1"/>
    </source>
</evidence>
<evidence type="ECO:0000313" key="13">
    <source>
        <dbReference type="Proteomes" id="UP001182556"/>
    </source>
</evidence>
<dbReference type="PANTHER" id="PTHR11709:SF414">
    <property type="entry name" value="ADR239WP"/>
    <property type="match status" value="1"/>
</dbReference>
<feature type="signal peptide" evidence="8">
    <location>
        <begin position="1"/>
        <end position="28"/>
    </location>
</feature>
<dbReference type="InterPro" id="IPR045087">
    <property type="entry name" value="Cu-oxidase_fam"/>
</dbReference>
<keyword evidence="3" id="KW-0560">Oxidoreductase</keyword>
<dbReference type="PROSITE" id="PS00079">
    <property type="entry name" value="MULTICOPPER_OXIDASE1"/>
    <property type="match status" value="1"/>
</dbReference>
<feature type="chain" id="PRO_5041972121" evidence="8">
    <location>
        <begin position="29"/>
        <end position="658"/>
    </location>
</feature>
<comment type="caution">
    <text evidence="12">The sequence shown here is derived from an EMBL/GenBank/DDBJ whole genome shotgun (WGS) entry which is preliminary data.</text>
</comment>
<evidence type="ECO:0000259" key="9">
    <source>
        <dbReference type="Pfam" id="PF00394"/>
    </source>
</evidence>
<keyword evidence="8" id="KW-0732">Signal</keyword>
<dbReference type="Pfam" id="PF00394">
    <property type="entry name" value="Cu-oxidase"/>
    <property type="match status" value="1"/>
</dbReference>
<dbReference type="SUPFAM" id="SSF49503">
    <property type="entry name" value="Cupredoxins"/>
    <property type="match status" value="3"/>
</dbReference>
<dbReference type="InterPro" id="IPR001117">
    <property type="entry name" value="Cu-oxidase_2nd"/>
</dbReference>
<dbReference type="EMBL" id="JAODAN010000007">
    <property type="protein sequence ID" value="KAK1923265.1"/>
    <property type="molecule type" value="Genomic_DNA"/>
</dbReference>
<accession>A0AAD9CZF3</accession>
<dbReference type="Gene3D" id="2.60.40.420">
    <property type="entry name" value="Cupredoxins - blue copper proteins"/>
    <property type="match status" value="3"/>
</dbReference>
<feature type="domain" description="Plastocyanin-like" evidence="11">
    <location>
        <begin position="83"/>
        <end position="194"/>
    </location>
</feature>